<feature type="signal peptide" evidence="1">
    <location>
        <begin position="1"/>
        <end position="36"/>
    </location>
</feature>
<sequence>MTHALPHGLPHGLRPRARPVLPLALALLLLAPATRADPPRGYALSFHPVGSPDTGIGPNRVGEPGFVPPVALSLHLPPEAACLARKGAGSYEALIRADGTVAGVHSHYEPVDGDRCERTRLFPYLRQWRFTPATYEGRAIAVYLWIGLEGTEARP</sequence>
<dbReference type="RefSeq" id="WP_285981983.1">
    <property type="nucleotide sequence ID" value="NZ_JASVDS010000002.1"/>
</dbReference>
<proteinExistence type="predicted"/>
<comment type="caution">
    <text evidence="2">The sequence shown here is derived from an EMBL/GenBank/DDBJ whole genome shotgun (WGS) entry which is preliminary data.</text>
</comment>
<name>A0ABT7LHW3_9BURK</name>
<feature type="chain" id="PRO_5045289912" description="TonB C-terminal domain-containing protein" evidence="1">
    <location>
        <begin position="37"/>
        <end position="155"/>
    </location>
</feature>
<reference evidence="2 3" key="1">
    <citation type="submission" date="2023-06" db="EMBL/GenBank/DDBJ databases">
        <title>Pelomonas sp. APW6 16S ribosomal RNA gene genome sequencing and assembly.</title>
        <authorList>
            <person name="Woo H."/>
        </authorList>
    </citation>
    <scope>NUCLEOTIDE SEQUENCE [LARGE SCALE GENOMIC DNA]</scope>
    <source>
        <strain evidence="2 3">APW6</strain>
    </source>
</reference>
<organism evidence="2 3">
    <name type="scientific">Roseateles subflavus</name>
    <dbReference type="NCBI Taxonomy" id="3053353"/>
    <lineage>
        <taxon>Bacteria</taxon>
        <taxon>Pseudomonadati</taxon>
        <taxon>Pseudomonadota</taxon>
        <taxon>Betaproteobacteria</taxon>
        <taxon>Burkholderiales</taxon>
        <taxon>Sphaerotilaceae</taxon>
        <taxon>Roseateles</taxon>
    </lineage>
</organism>
<accession>A0ABT7LHW3</accession>
<evidence type="ECO:0000313" key="3">
    <source>
        <dbReference type="Proteomes" id="UP001238603"/>
    </source>
</evidence>
<gene>
    <name evidence="2" type="ORF">QRD43_08115</name>
</gene>
<evidence type="ECO:0000256" key="1">
    <source>
        <dbReference type="SAM" id="SignalP"/>
    </source>
</evidence>
<keyword evidence="1" id="KW-0732">Signal</keyword>
<evidence type="ECO:0008006" key="4">
    <source>
        <dbReference type="Google" id="ProtNLM"/>
    </source>
</evidence>
<protein>
    <recommendedName>
        <fullName evidence="4">TonB C-terminal domain-containing protein</fullName>
    </recommendedName>
</protein>
<dbReference type="Proteomes" id="UP001238603">
    <property type="component" value="Unassembled WGS sequence"/>
</dbReference>
<dbReference type="EMBL" id="JASVDS010000002">
    <property type="protein sequence ID" value="MDL5031872.1"/>
    <property type="molecule type" value="Genomic_DNA"/>
</dbReference>
<evidence type="ECO:0000313" key="2">
    <source>
        <dbReference type="EMBL" id="MDL5031872.1"/>
    </source>
</evidence>
<keyword evidence="3" id="KW-1185">Reference proteome</keyword>